<evidence type="ECO:0000256" key="2">
    <source>
        <dbReference type="ARBA" id="ARBA00022840"/>
    </source>
</evidence>
<dbReference type="GO" id="GO:0005524">
    <property type="term" value="F:ATP binding"/>
    <property type="evidence" value="ECO:0007669"/>
    <property type="project" value="UniProtKB-KW"/>
</dbReference>
<feature type="domain" description="ABC transporter" evidence="3">
    <location>
        <begin position="252"/>
        <end position="532"/>
    </location>
</feature>
<accession>A0A1M2VJX4</accession>
<dbReference type="InterPro" id="IPR003593">
    <property type="entry name" value="AAA+_ATPase"/>
</dbReference>
<dbReference type="EMBL" id="MNAD01001097">
    <property type="protein sequence ID" value="OJT07931.1"/>
    <property type="molecule type" value="Genomic_DNA"/>
</dbReference>
<name>A0A1M2VJX4_TRAPU</name>
<dbReference type="STRING" id="154538.A0A1M2VJX4"/>
<dbReference type="OrthoDB" id="6500128at2759"/>
<organism evidence="4 5">
    <name type="scientific">Trametes pubescens</name>
    <name type="common">White-rot fungus</name>
    <dbReference type="NCBI Taxonomy" id="154538"/>
    <lineage>
        <taxon>Eukaryota</taxon>
        <taxon>Fungi</taxon>
        <taxon>Dikarya</taxon>
        <taxon>Basidiomycota</taxon>
        <taxon>Agaricomycotina</taxon>
        <taxon>Agaricomycetes</taxon>
        <taxon>Polyporales</taxon>
        <taxon>Polyporaceae</taxon>
        <taxon>Trametes</taxon>
    </lineage>
</organism>
<sequence length="538" mass="59389">MASVQRQLDDITPSPFMPPVVWSTIEMLSGFVRAATQATAQVVVLARTLGGQRDGYFLAGLTLSSQTIQWLSSTGLIGGRAQVWAATTTDRDYLKLRGWKRAVAGAAHRQELVAGNLGEYAVSEFDHASQRVGDGDSAFEQWRIYGRIQDRFSLWALIQHPLRELPQMFFTLRAVQHPASMPVSLASLQMVQESTNTFAFNMFELMHSTQTFAAQIGQVRKMYEVASVPNKVEDGTVPFPEDTAQILSGVALEFRNVSFKYPSTENYALRDVSFSILPGQLCVIVGANGSGKSTVLKLIVRLYDPDEGQILLGGHDIRTLRLRDLRQAISVLFQDYTHFPLSIRDNIAIGDPSAAGDDEHVRRAARLGGAEAFIEKLPDGLDTYLERPVQDLYAGLPEGTTTLFGRKVDYGSLRDAGGMKATDSSTLSGGQLQRLAVARSFMRSVVPEDAKVGLLLFDEPSASLDPVAEHDLFRRLRELRGSKTMLFSSHRFGNLTRHADLILYMNDSAVVEAGTHEELLKQDGGYANIWKLQAQAFL</sequence>
<dbReference type="Proteomes" id="UP000184267">
    <property type="component" value="Unassembled WGS sequence"/>
</dbReference>
<evidence type="ECO:0000313" key="4">
    <source>
        <dbReference type="EMBL" id="OJT07931.1"/>
    </source>
</evidence>
<keyword evidence="5" id="KW-1185">Reference proteome</keyword>
<dbReference type="GO" id="GO:0015421">
    <property type="term" value="F:ABC-type oligopeptide transporter activity"/>
    <property type="evidence" value="ECO:0007669"/>
    <property type="project" value="TreeGrafter"/>
</dbReference>
<dbReference type="Gene3D" id="3.40.50.300">
    <property type="entry name" value="P-loop containing nucleotide triphosphate hydrolases"/>
    <property type="match status" value="1"/>
</dbReference>
<dbReference type="InterPro" id="IPR027417">
    <property type="entry name" value="P-loop_NTPase"/>
</dbReference>
<keyword evidence="2 4" id="KW-0067">ATP-binding</keyword>
<dbReference type="PANTHER" id="PTHR43394">
    <property type="entry name" value="ATP-DEPENDENT PERMEASE MDL1, MITOCHONDRIAL"/>
    <property type="match status" value="1"/>
</dbReference>
<dbReference type="PROSITE" id="PS50893">
    <property type="entry name" value="ABC_TRANSPORTER_2"/>
    <property type="match status" value="1"/>
</dbReference>
<dbReference type="GO" id="GO:0016887">
    <property type="term" value="F:ATP hydrolysis activity"/>
    <property type="evidence" value="ECO:0007669"/>
    <property type="project" value="InterPro"/>
</dbReference>
<proteinExistence type="predicted"/>
<dbReference type="AlphaFoldDB" id="A0A1M2VJX4"/>
<dbReference type="SMART" id="SM00382">
    <property type="entry name" value="AAA"/>
    <property type="match status" value="1"/>
</dbReference>
<reference evidence="4 5" key="1">
    <citation type="submission" date="2016-10" db="EMBL/GenBank/DDBJ databases">
        <title>Genome sequence of the basidiomycete white-rot fungus Trametes pubescens.</title>
        <authorList>
            <person name="Makela M.R."/>
            <person name="Granchi Z."/>
            <person name="Peng M."/>
            <person name="De Vries R.P."/>
            <person name="Grigoriev I."/>
            <person name="Riley R."/>
            <person name="Hilden K."/>
        </authorList>
    </citation>
    <scope>NUCLEOTIDE SEQUENCE [LARGE SCALE GENOMIC DNA]</scope>
    <source>
        <strain evidence="4 5">FBCC735</strain>
    </source>
</reference>
<gene>
    <name evidence="4" type="ORF">TRAPUB_1142</name>
</gene>
<dbReference type="InterPro" id="IPR039421">
    <property type="entry name" value="Type_1_exporter"/>
</dbReference>
<evidence type="ECO:0000313" key="5">
    <source>
        <dbReference type="Proteomes" id="UP000184267"/>
    </source>
</evidence>
<protein>
    <submittedName>
        <fullName evidence="4">Lipid A export ATP-binding/permease protein MsbA</fullName>
    </submittedName>
</protein>
<dbReference type="InterPro" id="IPR017871">
    <property type="entry name" value="ABC_transporter-like_CS"/>
</dbReference>
<evidence type="ECO:0000256" key="1">
    <source>
        <dbReference type="ARBA" id="ARBA00022741"/>
    </source>
</evidence>
<dbReference type="Pfam" id="PF00005">
    <property type="entry name" value="ABC_tran"/>
    <property type="match status" value="1"/>
</dbReference>
<evidence type="ECO:0000259" key="3">
    <source>
        <dbReference type="PROSITE" id="PS50893"/>
    </source>
</evidence>
<dbReference type="PANTHER" id="PTHR43394:SF1">
    <property type="entry name" value="ATP-BINDING CASSETTE SUB-FAMILY B MEMBER 10, MITOCHONDRIAL"/>
    <property type="match status" value="1"/>
</dbReference>
<keyword evidence="1" id="KW-0547">Nucleotide-binding</keyword>
<dbReference type="InterPro" id="IPR003439">
    <property type="entry name" value="ABC_transporter-like_ATP-bd"/>
</dbReference>
<dbReference type="SUPFAM" id="SSF52540">
    <property type="entry name" value="P-loop containing nucleoside triphosphate hydrolases"/>
    <property type="match status" value="1"/>
</dbReference>
<dbReference type="PROSITE" id="PS00211">
    <property type="entry name" value="ABC_TRANSPORTER_1"/>
    <property type="match status" value="1"/>
</dbReference>
<dbReference type="OMA" id="KICAGRI"/>
<comment type="caution">
    <text evidence="4">The sequence shown here is derived from an EMBL/GenBank/DDBJ whole genome shotgun (WGS) entry which is preliminary data.</text>
</comment>